<comment type="similarity">
    <text evidence="4">Belongs to the protein kinase superfamily. TKL Ser/Thr protein kinase family. TGFB receptor subfamily.</text>
</comment>
<dbReference type="Gene3D" id="1.10.510.10">
    <property type="entry name" value="Transferase(Phosphotransferase) domain 1"/>
    <property type="match status" value="1"/>
</dbReference>
<proteinExistence type="inferred from homology"/>
<dbReference type="PROSITE" id="PS00107">
    <property type="entry name" value="PROTEIN_KINASE_ATP"/>
    <property type="match status" value="1"/>
</dbReference>
<reference evidence="26" key="1">
    <citation type="submission" date="2015-12" db="EMBL/GenBank/DDBJ databases">
        <title>De novo transcriptome assembly of four potential Pierce s Disease insect vectors from Arizona vineyards.</title>
        <authorList>
            <person name="Tassone E.E."/>
        </authorList>
    </citation>
    <scope>NUCLEOTIDE SEQUENCE</scope>
</reference>
<dbReference type="EMBL" id="GEDC01030985">
    <property type="protein sequence ID" value="JAS06313.1"/>
    <property type="molecule type" value="Transcribed_RNA"/>
</dbReference>
<keyword evidence="16 22" id="KW-0472">Membrane</keyword>
<dbReference type="InterPro" id="IPR000719">
    <property type="entry name" value="Prot_kinase_dom"/>
</dbReference>
<comment type="cofactor">
    <cofactor evidence="2">
        <name>Mg(2+)</name>
        <dbReference type="ChEBI" id="CHEBI:18420"/>
    </cofactor>
</comment>
<dbReference type="InterPro" id="IPR017441">
    <property type="entry name" value="Protein_kinase_ATP_BS"/>
</dbReference>
<dbReference type="GO" id="GO:0071363">
    <property type="term" value="P:cellular response to growth factor stimulus"/>
    <property type="evidence" value="ECO:0007669"/>
    <property type="project" value="TreeGrafter"/>
</dbReference>
<evidence type="ECO:0000256" key="9">
    <source>
        <dbReference type="ARBA" id="ARBA00022723"/>
    </source>
</evidence>
<evidence type="ECO:0000313" key="26">
    <source>
        <dbReference type="EMBL" id="JAS06313.1"/>
    </source>
</evidence>
<feature type="chain" id="PRO_5008579951" description="receptor protein serine/threonine kinase" evidence="23">
    <location>
        <begin position="21"/>
        <end position="586"/>
    </location>
</feature>
<dbReference type="Pfam" id="PF08515">
    <property type="entry name" value="TGF_beta_GS"/>
    <property type="match status" value="1"/>
</dbReference>
<dbReference type="InterPro" id="IPR011009">
    <property type="entry name" value="Kinase-like_dom_sf"/>
</dbReference>
<dbReference type="PROSITE" id="PS00108">
    <property type="entry name" value="PROTEIN_KINASE_ST"/>
    <property type="match status" value="1"/>
</dbReference>
<evidence type="ECO:0000256" key="5">
    <source>
        <dbReference type="ARBA" id="ARBA00012401"/>
    </source>
</evidence>
<comment type="catalytic activity">
    <reaction evidence="19">
        <text>L-seryl-[receptor-protein] + ATP = O-phospho-L-seryl-[receptor-protein] + ADP + H(+)</text>
        <dbReference type="Rhea" id="RHEA:18673"/>
        <dbReference type="Rhea" id="RHEA-COMP:11022"/>
        <dbReference type="Rhea" id="RHEA-COMP:11023"/>
        <dbReference type="ChEBI" id="CHEBI:15378"/>
        <dbReference type="ChEBI" id="CHEBI:29999"/>
        <dbReference type="ChEBI" id="CHEBI:30616"/>
        <dbReference type="ChEBI" id="CHEBI:83421"/>
        <dbReference type="ChEBI" id="CHEBI:456216"/>
        <dbReference type="EC" id="2.7.11.30"/>
    </reaction>
</comment>
<organism evidence="26">
    <name type="scientific">Clastoptera arizonana</name>
    <name type="common">Arizona spittle bug</name>
    <dbReference type="NCBI Taxonomy" id="38151"/>
    <lineage>
        <taxon>Eukaryota</taxon>
        <taxon>Metazoa</taxon>
        <taxon>Ecdysozoa</taxon>
        <taxon>Arthropoda</taxon>
        <taxon>Hexapoda</taxon>
        <taxon>Insecta</taxon>
        <taxon>Pterygota</taxon>
        <taxon>Neoptera</taxon>
        <taxon>Paraneoptera</taxon>
        <taxon>Hemiptera</taxon>
        <taxon>Auchenorrhyncha</taxon>
        <taxon>Cercopoidea</taxon>
        <taxon>Clastopteridae</taxon>
        <taxon>Clastoptera</taxon>
    </lineage>
</organism>
<keyword evidence="17" id="KW-0675">Receptor</keyword>
<evidence type="ECO:0000256" key="23">
    <source>
        <dbReference type="SAM" id="SignalP"/>
    </source>
</evidence>
<evidence type="ECO:0000256" key="7">
    <source>
        <dbReference type="ARBA" id="ARBA00022679"/>
    </source>
</evidence>
<evidence type="ECO:0000256" key="6">
    <source>
        <dbReference type="ARBA" id="ARBA00022527"/>
    </source>
</evidence>
<evidence type="ECO:0000256" key="8">
    <source>
        <dbReference type="ARBA" id="ARBA00022692"/>
    </source>
</evidence>
<evidence type="ECO:0000256" key="18">
    <source>
        <dbReference type="ARBA" id="ARBA00023180"/>
    </source>
</evidence>
<dbReference type="CDD" id="cd14142">
    <property type="entry name" value="STKc_ACVR1_ALK1"/>
    <property type="match status" value="1"/>
</dbReference>
<evidence type="ECO:0000256" key="19">
    <source>
        <dbReference type="ARBA" id="ARBA00047681"/>
    </source>
</evidence>
<evidence type="ECO:0000256" key="4">
    <source>
        <dbReference type="ARBA" id="ARBA00009605"/>
    </source>
</evidence>
<dbReference type="FunFam" id="1.10.510.10:FF:000018">
    <property type="entry name" value="Receptor protein serine/threonine kinase"/>
    <property type="match status" value="1"/>
</dbReference>
<dbReference type="EC" id="2.7.11.30" evidence="5"/>
<evidence type="ECO:0000256" key="1">
    <source>
        <dbReference type="ARBA" id="ARBA00001936"/>
    </source>
</evidence>
<evidence type="ECO:0000256" key="11">
    <source>
        <dbReference type="ARBA" id="ARBA00022741"/>
    </source>
</evidence>
<dbReference type="AlphaFoldDB" id="A0A1B6BYG4"/>
<evidence type="ECO:0000256" key="17">
    <source>
        <dbReference type="ARBA" id="ARBA00023170"/>
    </source>
</evidence>
<evidence type="ECO:0000256" key="21">
    <source>
        <dbReference type="PROSITE-ProRule" id="PRU10141"/>
    </source>
</evidence>
<keyword evidence="13 21" id="KW-0067">ATP-binding</keyword>
<dbReference type="SUPFAM" id="SSF57302">
    <property type="entry name" value="Snake toxin-like"/>
    <property type="match status" value="1"/>
</dbReference>
<keyword evidence="11 21" id="KW-0547">Nucleotide-binding</keyword>
<dbReference type="InterPro" id="IPR003605">
    <property type="entry name" value="GS_dom"/>
</dbReference>
<dbReference type="Gene3D" id="2.10.60.10">
    <property type="entry name" value="CD59"/>
    <property type="match status" value="1"/>
</dbReference>
<comment type="catalytic activity">
    <reaction evidence="20">
        <text>L-threonyl-[receptor-protein] + ATP = O-phospho-L-threonyl-[receptor-protein] + ADP + H(+)</text>
        <dbReference type="Rhea" id="RHEA:44880"/>
        <dbReference type="Rhea" id="RHEA-COMP:11024"/>
        <dbReference type="Rhea" id="RHEA-COMP:11025"/>
        <dbReference type="ChEBI" id="CHEBI:15378"/>
        <dbReference type="ChEBI" id="CHEBI:30013"/>
        <dbReference type="ChEBI" id="CHEBI:30616"/>
        <dbReference type="ChEBI" id="CHEBI:61977"/>
        <dbReference type="ChEBI" id="CHEBI:456216"/>
        <dbReference type="EC" id="2.7.11.30"/>
    </reaction>
</comment>
<keyword evidence="14" id="KW-0460">Magnesium</keyword>
<dbReference type="PANTHER" id="PTHR23255:SF72">
    <property type="entry name" value="RECEPTOR PROTEIN SERINE_THREONINE KINASE"/>
    <property type="match status" value="1"/>
</dbReference>
<dbReference type="CDD" id="cd12087">
    <property type="entry name" value="TM_EGFR-like"/>
    <property type="match status" value="1"/>
</dbReference>
<keyword evidence="18" id="KW-0325">Glycoprotein</keyword>
<evidence type="ECO:0000256" key="20">
    <source>
        <dbReference type="ARBA" id="ARBA00048773"/>
    </source>
</evidence>
<evidence type="ECO:0000256" key="16">
    <source>
        <dbReference type="ARBA" id="ARBA00023136"/>
    </source>
</evidence>
<feature type="binding site" evidence="21">
    <location>
        <position position="311"/>
    </location>
    <ligand>
        <name>ATP</name>
        <dbReference type="ChEBI" id="CHEBI:30616"/>
    </ligand>
</feature>
<keyword evidence="7" id="KW-0808">Transferase</keyword>
<keyword evidence="15 22" id="KW-1133">Transmembrane helix</keyword>
<dbReference type="InterPro" id="IPR008271">
    <property type="entry name" value="Ser/Thr_kinase_AS"/>
</dbReference>
<dbReference type="PANTHER" id="PTHR23255">
    <property type="entry name" value="TRANSFORMING GROWTH FACTOR-BETA RECEPTOR TYPE I AND II"/>
    <property type="match status" value="1"/>
</dbReference>
<dbReference type="GO" id="GO:0046872">
    <property type="term" value="F:metal ion binding"/>
    <property type="evidence" value="ECO:0007669"/>
    <property type="project" value="UniProtKB-KW"/>
</dbReference>
<dbReference type="GO" id="GO:0070724">
    <property type="term" value="C:BMP receptor complex"/>
    <property type="evidence" value="ECO:0007669"/>
    <property type="project" value="TreeGrafter"/>
</dbReference>
<gene>
    <name evidence="26" type="ORF">g.31975</name>
</gene>
<feature type="transmembrane region" description="Helical" evidence="22">
    <location>
        <begin position="192"/>
        <end position="217"/>
    </location>
</feature>
<evidence type="ECO:0000259" key="25">
    <source>
        <dbReference type="PROSITE" id="PS51256"/>
    </source>
</evidence>
<evidence type="ECO:0000256" key="15">
    <source>
        <dbReference type="ARBA" id="ARBA00022989"/>
    </source>
</evidence>
<sequence length="586" mass="66296">MYRMAAKVFIYLCLATTFQGFVFCEMTDLIRPKEGDNISILGNLQLDDDDDDSSELQQDAANSELDFETEKLKEQLLKAQFRGPVKKFSCYSCDPPNCSERQPCKDAIQCWKSRIRDTDGVIRVSRGCIVKSEQLPFYCYTKQHTGHTKRHTFGQYAIECCAGDFCNNGSFPELGPIIYPEVIPAYPDHTMYVWKLTLAILGPVVVLGILGAIVILFMRRRHRKRLLAARYMHTDPESFCGSDDILKATAAGDTTLREYLEQSLTSGSGSGLPLLIQRTLAKQISLAECIGKGRYGEVWRGIWHGENVAVKIFFSRDEASWSRETEIYSTVLLRHENILGYIGSDMTSRNSCTQLWLITHHHALGSLFDHLNRTTLTHLQMMKLCLSMMNGLVHLHTEIFGTQGKPAIAHRDIKSKNILVKNNGTCVIADFGLAVTHCQSTGTMDVAPNPRVGTKRYMSPEVLDESINMKCFEALRRADMYAVGLVLWEVCRRTLSNGIAEEYKPPFYDQVPTDPSFEDMRKVVCIDQQRPVLPNRWTSDPTLSGVSKVIRECWHQNSNVRLPALRVKKTLVKLAAFDIHINYDAV</sequence>
<keyword evidence="6" id="KW-0723">Serine/threonine-protein kinase</keyword>
<dbReference type="PROSITE" id="PS50011">
    <property type="entry name" value="PROTEIN_KINASE_DOM"/>
    <property type="match status" value="1"/>
</dbReference>
<keyword evidence="8 22" id="KW-0812">Transmembrane</keyword>
<dbReference type="CDD" id="cd23600">
    <property type="entry name" value="TFP_LU_ECD_Sax"/>
    <property type="match status" value="1"/>
</dbReference>
<evidence type="ECO:0000256" key="22">
    <source>
        <dbReference type="SAM" id="Phobius"/>
    </source>
</evidence>
<feature type="signal peptide" evidence="23">
    <location>
        <begin position="1"/>
        <end position="20"/>
    </location>
</feature>
<evidence type="ECO:0000256" key="3">
    <source>
        <dbReference type="ARBA" id="ARBA00004479"/>
    </source>
</evidence>
<evidence type="ECO:0000256" key="13">
    <source>
        <dbReference type="ARBA" id="ARBA00022840"/>
    </source>
</evidence>
<comment type="cofactor">
    <cofactor evidence="1">
        <name>Mn(2+)</name>
        <dbReference type="ChEBI" id="CHEBI:29035"/>
    </cofactor>
</comment>
<accession>A0A1B6BYG4</accession>
<evidence type="ECO:0000259" key="24">
    <source>
        <dbReference type="PROSITE" id="PS50011"/>
    </source>
</evidence>
<keyword evidence="9" id="KW-0479">Metal-binding</keyword>
<evidence type="ECO:0000256" key="12">
    <source>
        <dbReference type="ARBA" id="ARBA00022777"/>
    </source>
</evidence>
<dbReference type="FunFam" id="3.30.200.20:FF:000064">
    <property type="entry name" value="Receptor protein serine/threonine kinase"/>
    <property type="match status" value="1"/>
</dbReference>
<feature type="domain" description="GS" evidence="25">
    <location>
        <begin position="254"/>
        <end position="283"/>
    </location>
</feature>
<feature type="domain" description="Protein kinase" evidence="24">
    <location>
        <begin position="284"/>
        <end position="583"/>
    </location>
</feature>
<comment type="subcellular location">
    <subcellularLocation>
        <location evidence="3">Membrane</location>
        <topology evidence="3">Single-pass type I membrane protein</topology>
    </subcellularLocation>
</comment>
<dbReference type="Pfam" id="PF00069">
    <property type="entry name" value="Pkinase"/>
    <property type="match status" value="1"/>
</dbReference>
<dbReference type="SMART" id="SM00220">
    <property type="entry name" value="S_TKc"/>
    <property type="match status" value="1"/>
</dbReference>
<dbReference type="SUPFAM" id="SSF56112">
    <property type="entry name" value="Protein kinase-like (PK-like)"/>
    <property type="match status" value="1"/>
</dbReference>
<dbReference type="GO" id="GO:0004675">
    <property type="term" value="F:transmembrane receptor protein serine/threonine kinase activity"/>
    <property type="evidence" value="ECO:0007669"/>
    <property type="project" value="UniProtKB-EC"/>
</dbReference>
<protein>
    <recommendedName>
        <fullName evidence="5">receptor protein serine/threonine kinase</fullName>
        <ecNumber evidence="5">2.7.11.30</ecNumber>
    </recommendedName>
</protein>
<dbReference type="InterPro" id="IPR045860">
    <property type="entry name" value="Snake_toxin-like_sf"/>
</dbReference>
<keyword evidence="10 23" id="KW-0732">Signal</keyword>
<dbReference type="Pfam" id="PF01064">
    <property type="entry name" value="Activin_recp"/>
    <property type="match status" value="1"/>
</dbReference>
<dbReference type="InterPro" id="IPR000333">
    <property type="entry name" value="TGFB_receptor"/>
</dbReference>
<dbReference type="PROSITE" id="PS51256">
    <property type="entry name" value="GS"/>
    <property type="match status" value="1"/>
</dbReference>
<evidence type="ECO:0000256" key="10">
    <source>
        <dbReference type="ARBA" id="ARBA00022729"/>
    </source>
</evidence>
<dbReference type="Gene3D" id="3.30.200.20">
    <property type="entry name" value="Phosphorylase Kinase, domain 1"/>
    <property type="match status" value="1"/>
</dbReference>
<dbReference type="GO" id="GO:0005524">
    <property type="term" value="F:ATP binding"/>
    <property type="evidence" value="ECO:0007669"/>
    <property type="project" value="UniProtKB-UniRule"/>
</dbReference>
<dbReference type="InterPro" id="IPR000472">
    <property type="entry name" value="Activin_recp"/>
</dbReference>
<name>A0A1B6BYG4_9HEMI</name>
<evidence type="ECO:0000256" key="2">
    <source>
        <dbReference type="ARBA" id="ARBA00001946"/>
    </source>
</evidence>
<evidence type="ECO:0000256" key="14">
    <source>
        <dbReference type="ARBA" id="ARBA00022842"/>
    </source>
</evidence>
<keyword evidence="12" id="KW-0418">Kinase</keyword>
<dbReference type="SMART" id="SM00467">
    <property type="entry name" value="GS"/>
    <property type="match status" value="1"/>
</dbReference>